<keyword evidence="1" id="KW-0732">Signal</keyword>
<accession>A0AAU7YBS5</accession>
<protein>
    <submittedName>
        <fullName evidence="2">Interferon-upsilon</fullName>
    </submittedName>
</protein>
<feature type="chain" id="PRO_5043593976" evidence="1">
    <location>
        <begin position="22"/>
        <end position="176"/>
    </location>
</feature>
<dbReference type="InterPro" id="IPR009079">
    <property type="entry name" value="4_helix_cytokine-like_core"/>
</dbReference>
<dbReference type="EMBL" id="PP942378">
    <property type="protein sequence ID" value="XBY83809.1"/>
    <property type="molecule type" value="mRNA"/>
</dbReference>
<sequence>MSWVHIAIPAALICLAASVLSANKHCIAMIPWKDLLKDLDKLNRIISPHCIFDYDKNHLCDPETMVKMVKHDTVLITEIMNKTAWIYGKKEHPFPYDSAMKFINGVVNARTKLNPCGNHPSRISHDPVTKCFNKMDTFLTMKASSIANSRCAWEIVHATTREMLQRLERCSLGGRR</sequence>
<feature type="signal peptide" evidence="1">
    <location>
        <begin position="1"/>
        <end position="21"/>
    </location>
</feature>
<proteinExistence type="evidence at transcript level"/>
<name>A0AAU7YBS5_POLSP</name>
<reference evidence="2" key="1">
    <citation type="submission" date="2024-06" db="EMBL/GenBank/DDBJ databases">
        <authorList>
            <person name="Hu S.M."/>
        </authorList>
    </citation>
    <scope>NUCLEOTIDE SEQUENCE</scope>
    <source>
        <strain evidence="2">Upsilon</strain>
    </source>
</reference>
<dbReference type="SUPFAM" id="SSF47266">
    <property type="entry name" value="4-helical cytokines"/>
    <property type="match status" value="1"/>
</dbReference>
<dbReference type="Gene3D" id="1.20.1250.10">
    <property type="match status" value="1"/>
</dbReference>
<evidence type="ECO:0000313" key="2">
    <source>
        <dbReference type="EMBL" id="XBY83809.1"/>
    </source>
</evidence>
<evidence type="ECO:0000256" key="1">
    <source>
        <dbReference type="SAM" id="SignalP"/>
    </source>
</evidence>
<dbReference type="AlphaFoldDB" id="A0AAU7YBS5"/>
<organism evidence="2">
    <name type="scientific">Polyodon spathula</name>
    <name type="common">North American paddlefish</name>
    <name type="synonym">Squalus spathula</name>
    <dbReference type="NCBI Taxonomy" id="7913"/>
    <lineage>
        <taxon>Eukaryota</taxon>
        <taxon>Metazoa</taxon>
        <taxon>Chordata</taxon>
        <taxon>Craniata</taxon>
        <taxon>Vertebrata</taxon>
        <taxon>Euteleostomi</taxon>
        <taxon>Actinopterygii</taxon>
        <taxon>Chondrostei</taxon>
        <taxon>Acipenseriformes</taxon>
        <taxon>Polyodontidae</taxon>
        <taxon>Polyodon</taxon>
    </lineage>
</organism>